<dbReference type="EMBL" id="CP109546">
    <property type="protein sequence ID" value="WTZ13437.1"/>
    <property type="molecule type" value="Genomic_DNA"/>
</dbReference>
<reference evidence="3" key="1">
    <citation type="submission" date="2022-10" db="EMBL/GenBank/DDBJ databases">
        <title>The complete genomes of actinobacterial strains from the NBC collection.</title>
        <authorList>
            <person name="Joergensen T.S."/>
            <person name="Alvarez Arevalo M."/>
            <person name="Sterndorff E.B."/>
            <person name="Faurdal D."/>
            <person name="Vuksanovic O."/>
            <person name="Mourched A.-S."/>
            <person name="Charusanti P."/>
            <person name="Shaw S."/>
            <person name="Blin K."/>
            <person name="Weber T."/>
        </authorList>
    </citation>
    <scope>NUCLEOTIDE SEQUENCE</scope>
    <source>
        <strain evidence="3">NBC_01393</strain>
    </source>
</reference>
<keyword evidence="3" id="KW-0378">Hydrolase</keyword>
<dbReference type="GO" id="GO:0016787">
    <property type="term" value="F:hydrolase activity"/>
    <property type="evidence" value="ECO:0007669"/>
    <property type="project" value="UniProtKB-KW"/>
</dbReference>
<organism evidence="3">
    <name type="scientific">Streptomyces sp. NBC_01393</name>
    <dbReference type="NCBI Taxonomy" id="2903851"/>
    <lineage>
        <taxon>Bacteria</taxon>
        <taxon>Bacillati</taxon>
        <taxon>Actinomycetota</taxon>
        <taxon>Actinomycetes</taxon>
        <taxon>Kitasatosporales</taxon>
        <taxon>Streptomycetaceae</taxon>
        <taxon>Streptomyces</taxon>
    </lineage>
</organism>
<dbReference type="InterPro" id="IPR029058">
    <property type="entry name" value="AB_hydrolase_fold"/>
</dbReference>
<gene>
    <name evidence="3" type="ORF">OG699_39010</name>
</gene>
<protein>
    <submittedName>
        <fullName evidence="3">Alpha/beta hydrolase</fullName>
    </submittedName>
</protein>
<feature type="domain" description="AB hydrolase-1" evidence="2">
    <location>
        <begin position="20"/>
        <end position="260"/>
    </location>
</feature>
<dbReference type="SUPFAM" id="SSF53474">
    <property type="entry name" value="alpha/beta-Hydrolases"/>
    <property type="match status" value="1"/>
</dbReference>
<evidence type="ECO:0000313" key="3">
    <source>
        <dbReference type="EMBL" id="WTZ13437.1"/>
    </source>
</evidence>
<comment type="similarity">
    <text evidence="1">Belongs to the AB hydrolase superfamily.</text>
</comment>
<name>A0AAU3I6W3_9ACTN</name>
<evidence type="ECO:0000259" key="2">
    <source>
        <dbReference type="Pfam" id="PF12697"/>
    </source>
</evidence>
<dbReference type="InterPro" id="IPR000073">
    <property type="entry name" value="AB_hydrolase_1"/>
</dbReference>
<dbReference type="Gene3D" id="3.40.50.1820">
    <property type="entry name" value="alpha/beta hydrolase"/>
    <property type="match status" value="1"/>
</dbReference>
<dbReference type="PANTHER" id="PTHR43039">
    <property type="entry name" value="ESTERASE-RELATED"/>
    <property type="match status" value="1"/>
</dbReference>
<dbReference type="Pfam" id="PF12697">
    <property type="entry name" value="Abhydrolase_6"/>
    <property type="match status" value="1"/>
</dbReference>
<evidence type="ECO:0000256" key="1">
    <source>
        <dbReference type="ARBA" id="ARBA00008645"/>
    </source>
</evidence>
<dbReference type="AlphaFoldDB" id="A0AAU3I6W3"/>
<accession>A0AAU3I6W3</accession>
<proteinExistence type="inferred from homology"/>
<sequence>MDVRSRNHVTVTGRTGGPVVVLAHGFGCDQNMWRLVVPLLERDFTVVLFDHVGAGRSDLASWNERRYSTIHGYAEDVLEICHELALGPVTFVGHSVSAMMGVAASAREPDAFSGLLLLAPSPSFIDDPATGYRGGFSAEDIEELLESLDANYLGWSRAMAPVITGNPERPELGEELTNSFCRTDPDIARVFARVTFLSDHRDSLAHVRVPTLVAQCSKDALAPPEVGVFVQERIPGSRLITLNATGHCPQLAAPEETAAAIAAFAGADR</sequence>